<dbReference type="GO" id="GO:0004371">
    <property type="term" value="F:glycerone kinase activity"/>
    <property type="evidence" value="ECO:0007669"/>
    <property type="project" value="InterPro"/>
</dbReference>
<feature type="domain" description="DhaL" evidence="2">
    <location>
        <begin position="15"/>
        <end position="241"/>
    </location>
</feature>
<evidence type="ECO:0000313" key="4">
    <source>
        <dbReference type="Proteomes" id="UP001247307"/>
    </source>
</evidence>
<comment type="caution">
    <text evidence="3">The sequence shown here is derived from an EMBL/GenBank/DDBJ whole genome shotgun (WGS) entry which is preliminary data.</text>
</comment>
<proteinExistence type="predicted"/>
<dbReference type="PANTHER" id="PTHR33434">
    <property type="entry name" value="DEGV DOMAIN-CONTAINING PROTEIN DR_1986-RELATED"/>
    <property type="match status" value="1"/>
</dbReference>
<protein>
    <submittedName>
        <fullName evidence="3">Dihydroxyacetone kinase-like predicted kinase</fullName>
    </submittedName>
</protein>
<dbReference type="PROSITE" id="PS51480">
    <property type="entry name" value="DHAL"/>
    <property type="match status" value="1"/>
</dbReference>
<reference evidence="3" key="1">
    <citation type="submission" date="2023-07" db="EMBL/GenBank/DDBJ databases">
        <title>Sequencing the genomes of 1000 actinobacteria strains.</title>
        <authorList>
            <person name="Klenk H.-P."/>
        </authorList>
    </citation>
    <scope>NUCLEOTIDE SEQUENCE</scope>
    <source>
        <strain evidence="3">DSM 13988</strain>
    </source>
</reference>
<organism evidence="3 4">
    <name type="scientific">Falsarthrobacter nasiphocae</name>
    <dbReference type="NCBI Taxonomy" id="189863"/>
    <lineage>
        <taxon>Bacteria</taxon>
        <taxon>Bacillati</taxon>
        <taxon>Actinomycetota</taxon>
        <taxon>Actinomycetes</taxon>
        <taxon>Micrococcales</taxon>
        <taxon>Micrococcaceae</taxon>
        <taxon>Falsarthrobacter</taxon>
    </lineage>
</organism>
<evidence type="ECO:0000256" key="1">
    <source>
        <dbReference type="SAM" id="MobiDB-lite"/>
    </source>
</evidence>
<keyword evidence="3" id="KW-0418">Kinase</keyword>
<sequence length="362" mass="37214">MDRSADGLRSLPGPRHVDAWLVESARWLERFESLINHINVFPVADRDTGSNLLATVRACVEPLASAVARASSADDGGLAPDRAPSQAPEPARAPAAPAPTDPETWGSRLQIAAQAAGRRALGNSGTVLVVLLASLAHHLEGVRRLDAPSWSAAVTAAEVRAASAVSERAPASVFDILTAMAAVPAPEGGSVRSLLSLVEAQADAARRAVAATLNGSEALARFGVIDAGAAGLLVVIEALRSVLTGEPFREDAVRSLPGLETSEQSVVEARGSSCPTGGESGVEVVCTVVATPLDMAMARAALDEAAESVMVSPLDRADAAGMDPLLWRVHAHADAPETILDIVAEAGAPGDVTISSLEDPER</sequence>
<feature type="region of interest" description="Disordered" evidence="1">
    <location>
        <begin position="71"/>
        <end position="104"/>
    </location>
</feature>
<dbReference type="SMART" id="SM01120">
    <property type="entry name" value="Dak2"/>
    <property type="match status" value="1"/>
</dbReference>
<dbReference type="InterPro" id="IPR036117">
    <property type="entry name" value="DhaL_dom_sf"/>
</dbReference>
<dbReference type="Gene3D" id="1.25.40.340">
    <property type="match status" value="1"/>
</dbReference>
<feature type="compositionally biased region" description="Low complexity" evidence="1">
    <location>
        <begin position="83"/>
        <end position="95"/>
    </location>
</feature>
<accession>A0AAE3YIE3</accession>
<dbReference type="GO" id="GO:0006071">
    <property type="term" value="P:glycerol metabolic process"/>
    <property type="evidence" value="ECO:0007669"/>
    <property type="project" value="InterPro"/>
</dbReference>
<keyword evidence="3" id="KW-0808">Transferase</keyword>
<evidence type="ECO:0000313" key="3">
    <source>
        <dbReference type="EMBL" id="MDR6892842.1"/>
    </source>
</evidence>
<dbReference type="InterPro" id="IPR004007">
    <property type="entry name" value="DhaL_dom"/>
</dbReference>
<dbReference type="AlphaFoldDB" id="A0AAE3YIE3"/>
<dbReference type="EMBL" id="JAVDUI010000001">
    <property type="protein sequence ID" value="MDR6892842.1"/>
    <property type="molecule type" value="Genomic_DNA"/>
</dbReference>
<dbReference type="Pfam" id="PF02734">
    <property type="entry name" value="Dak2"/>
    <property type="match status" value="1"/>
</dbReference>
<gene>
    <name evidence="3" type="ORF">J2S35_001782</name>
</gene>
<dbReference type="RefSeq" id="WP_309852500.1">
    <property type="nucleotide sequence ID" value="NZ_BAAAIU010000004.1"/>
</dbReference>
<dbReference type="PANTHER" id="PTHR33434:SF2">
    <property type="entry name" value="FATTY ACID-BINDING PROTEIN TM_1468"/>
    <property type="match status" value="1"/>
</dbReference>
<dbReference type="SUPFAM" id="SSF101473">
    <property type="entry name" value="DhaL-like"/>
    <property type="match status" value="2"/>
</dbReference>
<keyword evidence="4" id="KW-1185">Reference proteome</keyword>
<name>A0AAE3YIE3_9MICC</name>
<evidence type="ECO:0000259" key="2">
    <source>
        <dbReference type="PROSITE" id="PS51480"/>
    </source>
</evidence>
<dbReference type="InterPro" id="IPR050270">
    <property type="entry name" value="DegV_domain_contain"/>
</dbReference>
<dbReference type="Proteomes" id="UP001247307">
    <property type="component" value="Unassembled WGS sequence"/>
</dbReference>